<feature type="domain" description="GP-PDE" evidence="9">
    <location>
        <begin position="43"/>
        <end position="361"/>
    </location>
</feature>
<evidence type="ECO:0000256" key="4">
    <source>
        <dbReference type="ARBA" id="ARBA00022798"/>
    </source>
</evidence>
<dbReference type="InterPro" id="IPR017946">
    <property type="entry name" value="PLC-like_Pdiesterase_TIM-brl"/>
</dbReference>
<proteinExistence type="inferred from homology"/>
<protein>
    <recommendedName>
        <fullName evidence="2">glycerophosphodiester phosphodiesterase</fullName>
        <ecNumber evidence="2">3.1.4.46</ecNumber>
    </recommendedName>
</protein>
<comment type="caution">
    <text evidence="10">The sequence shown here is derived from an EMBL/GenBank/DDBJ whole genome shotgun (WGS) entry which is preliminary data.</text>
</comment>
<dbReference type="SUPFAM" id="SSF51695">
    <property type="entry name" value="PLC-like phosphodiesterases"/>
    <property type="match status" value="2"/>
</dbReference>
<keyword evidence="3 8" id="KW-0732">Signal</keyword>
<dbReference type="CDD" id="cd08602">
    <property type="entry name" value="GDPD_ScGlpQ1_like"/>
    <property type="match status" value="2"/>
</dbReference>
<evidence type="ECO:0000313" key="10">
    <source>
        <dbReference type="EMBL" id="KAG5380154.1"/>
    </source>
</evidence>
<dbReference type="PROSITE" id="PS51257">
    <property type="entry name" value="PROKAR_LIPOPROTEIN"/>
    <property type="match status" value="1"/>
</dbReference>
<evidence type="ECO:0000256" key="5">
    <source>
        <dbReference type="ARBA" id="ARBA00022801"/>
    </source>
</evidence>
<evidence type="ECO:0000256" key="6">
    <source>
        <dbReference type="ARBA" id="ARBA00047512"/>
    </source>
</evidence>
<dbReference type="EMBL" id="JADBGQ010000009">
    <property type="protein sequence ID" value="KAG5380154.1"/>
    <property type="molecule type" value="Genomic_DNA"/>
</dbReference>
<feature type="signal peptide" evidence="8">
    <location>
        <begin position="1"/>
        <end position="20"/>
    </location>
</feature>
<comment type="catalytic activity">
    <reaction evidence="6">
        <text>a sn-glycero-3-phosphodiester + H2O = an alcohol + sn-glycerol 3-phosphate + H(+)</text>
        <dbReference type="Rhea" id="RHEA:12969"/>
        <dbReference type="ChEBI" id="CHEBI:15377"/>
        <dbReference type="ChEBI" id="CHEBI:15378"/>
        <dbReference type="ChEBI" id="CHEBI:30879"/>
        <dbReference type="ChEBI" id="CHEBI:57597"/>
        <dbReference type="ChEBI" id="CHEBI:83408"/>
        <dbReference type="EC" id="3.1.4.46"/>
    </reaction>
</comment>
<evidence type="ECO:0000256" key="8">
    <source>
        <dbReference type="SAM" id="SignalP"/>
    </source>
</evidence>
<organism evidence="10 11">
    <name type="scientific">Brassica rapa subsp. trilocularis</name>
    <dbReference type="NCBI Taxonomy" id="1813537"/>
    <lineage>
        <taxon>Eukaryota</taxon>
        <taxon>Viridiplantae</taxon>
        <taxon>Streptophyta</taxon>
        <taxon>Embryophyta</taxon>
        <taxon>Tracheophyta</taxon>
        <taxon>Spermatophyta</taxon>
        <taxon>Magnoliopsida</taxon>
        <taxon>eudicotyledons</taxon>
        <taxon>Gunneridae</taxon>
        <taxon>Pentapetalae</taxon>
        <taxon>rosids</taxon>
        <taxon>malvids</taxon>
        <taxon>Brassicales</taxon>
        <taxon>Brassicaceae</taxon>
        <taxon>Brassiceae</taxon>
        <taxon>Brassica</taxon>
    </lineage>
</organism>
<evidence type="ECO:0000256" key="2">
    <source>
        <dbReference type="ARBA" id="ARBA00012247"/>
    </source>
</evidence>
<gene>
    <name evidence="10" type="primary">A07p036190.1_BraROA</name>
    <name evidence="10" type="ORF">IGI04_027996</name>
</gene>
<feature type="region of interest" description="Disordered" evidence="7">
    <location>
        <begin position="409"/>
        <end position="434"/>
    </location>
</feature>
<evidence type="ECO:0000256" key="3">
    <source>
        <dbReference type="ARBA" id="ARBA00022729"/>
    </source>
</evidence>
<evidence type="ECO:0000259" key="9">
    <source>
        <dbReference type="PROSITE" id="PS51704"/>
    </source>
</evidence>
<dbReference type="EC" id="3.1.4.46" evidence="2"/>
<keyword evidence="5" id="KW-0378">Hydrolase</keyword>
<reference evidence="10 11" key="1">
    <citation type="submission" date="2021-03" db="EMBL/GenBank/DDBJ databases">
        <authorList>
            <person name="King G.J."/>
            <person name="Bancroft I."/>
            <person name="Baten A."/>
            <person name="Bloomfield J."/>
            <person name="Borpatragohain P."/>
            <person name="He Z."/>
            <person name="Irish N."/>
            <person name="Irwin J."/>
            <person name="Liu K."/>
            <person name="Mauleon R.P."/>
            <person name="Moore J."/>
            <person name="Morris R."/>
            <person name="Ostergaard L."/>
            <person name="Wang B."/>
            <person name="Wells R."/>
        </authorList>
    </citation>
    <scope>NUCLEOTIDE SEQUENCE [LARGE SCALE GENOMIC DNA]</scope>
    <source>
        <strain evidence="10">R-o-18</strain>
        <tissue evidence="10">Leaf</tissue>
    </source>
</reference>
<dbReference type="InterPro" id="IPR030395">
    <property type="entry name" value="GP_PDE_dom"/>
</dbReference>
<keyword evidence="4" id="KW-0319">Glycerol metabolism</keyword>
<dbReference type="Proteomes" id="UP000823674">
    <property type="component" value="Chromosome A07"/>
</dbReference>
<accession>A0ABQ7L0M7</accession>
<evidence type="ECO:0000313" key="11">
    <source>
        <dbReference type="Proteomes" id="UP000823674"/>
    </source>
</evidence>
<dbReference type="Gene3D" id="3.20.20.190">
    <property type="entry name" value="Phosphatidylinositol (PI) phosphodiesterase"/>
    <property type="match status" value="2"/>
</dbReference>
<sequence>MILTRCLPLIWLFLLTACAGRTLYPLPGKGGKSAKLPIQTLRPYNIAHRGSNGEIPEETAAAYLRAIEEGADFIETDVLSSKDGVLICFHDYTLDETTNVASHKEFADRNRTYEVQGSNKTGFFTFDFTLKELKKLRTKQRFSFRDQQYNGKYPIITFEEFITIAQDAPRVVGIYPEIKNPVLVNQHVKWPGGKRFEDKVVETLKKYGYGGSYLSKKWLKRPLFIQSFAPSSLVYISNLIDSPKVLLIDDVTILTEDTNQTYAEITSDVYFNYIKQYVVGIGPWKDTVVQVSNNYTQAPTDLVKRAHVHNLQVHPYTYRNENEFLHLNFSQDPYKEYEYWINEIGVDGLFTDFTGSLHNYQEWTSPLSETSKSPRQLLGQIASLTQKVVRQGKQDNHLGVRDVDIQSAPRNIVETRSAASSGPERTAPQDSKTITDIPSILLNKALKANLDSPDFEPLQRDATKKDKETLRTPYPLPGVGAKGGKLPIQTSRPYNIAHRGSNGEIPEETAAAYLRAIEEGTDFIETDVLSTKDGALICFHDVILDETTNVASHKEFFDRKRTYEVQGFNITGFFTFDFTLKELKKLRTKQRYSFRDQQYNGKYPIITFEEFITIARDAPRVVGIYPEIKNPVLMNQHVKWPGGKRFEDKVVETLKKYGYGGSYLSKKWLKRPLFIQSFAPSSLVYITKLTDSPKVLLIDDVTVLTEDTNQTYAEITSDVYFNYIKQYVVGIGPWKDTVVPVNNNYIQAPTDLVKRAHAHNLQVHPYTYRNENEFLHLNFSQDPYKEYEYWINEIGVDGLFTDFTGSLHNYQEWTSPLSETSKSPRQLLSQIASLTQKVVQQGKQDNHLGLRLHARSASALGVRASDELFGDSGCDVLLFCGVDPCNPPLSAFPNLSK</sequence>
<dbReference type="PANTHER" id="PTHR43620:SF7">
    <property type="entry name" value="GLYCEROPHOSPHODIESTER PHOSPHODIESTERASE GDPD5-RELATED"/>
    <property type="match status" value="1"/>
</dbReference>
<evidence type="ECO:0000256" key="1">
    <source>
        <dbReference type="ARBA" id="ARBA00007277"/>
    </source>
</evidence>
<dbReference type="Pfam" id="PF03009">
    <property type="entry name" value="GDPD"/>
    <property type="match status" value="2"/>
</dbReference>
<dbReference type="PANTHER" id="PTHR43620">
    <property type="entry name" value="GLYCEROPHOSPHORYL DIESTER PHOSPHODIESTERASE"/>
    <property type="match status" value="1"/>
</dbReference>
<keyword evidence="11" id="KW-1185">Reference proteome</keyword>
<name>A0ABQ7L0M7_BRACM</name>
<feature type="domain" description="GP-PDE" evidence="9">
    <location>
        <begin position="493"/>
        <end position="811"/>
    </location>
</feature>
<evidence type="ECO:0000256" key="7">
    <source>
        <dbReference type="SAM" id="MobiDB-lite"/>
    </source>
</evidence>
<dbReference type="PROSITE" id="PS51704">
    <property type="entry name" value="GP_PDE"/>
    <property type="match status" value="2"/>
</dbReference>
<feature type="chain" id="PRO_5047519921" description="glycerophosphodiester phosphodiesterase" evidence="8">
    <location>
        <begin position="21"/>
        <end position="897"/>
    </location>
</feature>
<comment type="similarity">
    <text evidence="1">Belongs to the glycerophosphoryl diester phosphodiesterase family.</text>
</comment>